<feature type="transmembrane region" description="Helical" evidence="1">
    <location>
        <begin position="80"/>
        <end position="104"/>
    </location>
</feature>
<keyword evidence="1" id="KW-0472">Membrane</keyword>
<feature type="transmembrane region" description="Helical" evidence="1">
    <location>
        <begin position="46"/>
        <end position="68"/>
    </location>
</feature>
<dbReference type="EMBL" id="CP017037">
    <property type="protein sequence ID" value="AOH39176.1"/>
    <property type="molecule type" value="Genomic_DNA"/>
</dbReference>
<gene>
    <name evidence="2" type="ORF">BCB69_03865</name>
</gene>
<evidence type="ECO:0000256" key="1">
    <source>
        <dbReference type="SAM" id="Phobius"/>
    </source>
</evidence>
<evidence type="ECO:0000313" key="3">
    <source>
        <dbReference type="Proteomes" id="UP000094757"/>
    </source>
</evidence>
<name>A0A1B3WDY3_9FIRM</name>
<proteinExistence type="predicted"/>
<sequence length="153" mass="18033">MKNKTIKYLLYHIFLHSSCIFMIYSSCRFPAWGDWLINTRFLNYSFSLYIAMIIGIFPLFSILPYYYQHDFPHVSGRKKITLAALLIGNTLLILTYSAFIHTYLPNHLVHKNVLNDSSAYMMEFNEEVQRKFNEKMQSQLSDTTDKESLVSNH</sequence>
<evidence type="ECO:0000313" key="2">
    <source>
        <dbReference type="EMBL" id="AOH39176.1"/>
    </source>
</evidence>
<accession>A0A1B3WDY3</accession>
<feature type="transmembrane region" description="Helical" evidence="1">
    <location>
        <begin position="9"/>
        <end position="26"/>
    </location>
</feature>
<dbReference type="STRING" id="39950.BCB69_03865"/>
<keyword evidence="1" id="KW-0812">Transmembrane</keyword>
<dbReference type="AlphaFoldDB" id="A0A1B3WDY3"/>
<keyword evidence="1" id="KW-1133">Transmembrane helix</keyword>
<organism evidence="2 3">
    <name type="scientific">Dialister pneumosintes</name>
    <dbReference type="NCBI Taxonomy" id="39950"/>
    <lineage>
        <taxon>Bacteria</taxon>
        <taxon>Bacillati</taxon>
        <taxon>Bacillota</taxon>
        <taxon>Negativicutes</taxon>
        <taxon>Veillonellales</taxon>
        <taxon>Veillonellaceae</taxon>
        <taxon>Dialister</taxon>
    </lineage>
</organism>
<dbReference type="KEGG" id="dpn:BCB69_03865"/>
<protein>
    <submittedName>
        <fullName evidence="2">Uncharacterized protein</fullName>
    </submittedName>
</protein>
<reference evidence="3" key="1">
    <citation type="submission" date="2016-08" db="EMBL/GenBank/DDBJ databases">
        <authorList>
            <person name="Holder M.E."/>
            <person name="Ajami N.J."/>
            <person name="Petrosino J.F."/>
        </authorList>
    </citation>
    <scope>NUCLEOTIDE SEQUENCE [LARGE SCALE GENOMIC DNA]</scope>
    <source>
        <strain evidence="3">F0677</strain>
    </source>
</reference>
<dbReference type="Proteomes" id="UP000094757">
    <property type="component" value="Chromosome"/>
</dbReference>